<evidence type="ECO:0000313" key="4">
    <source>
        <dbReference type="Proteomes" id="UP001239909"/>
    </source>
</evidence>
<dbReference type="InterPro" id="IPR006222">
    <property type="entry name" value="GCVT_N"/>
</dbReference>
<comment type="caution">
    <text evidence="3">The sequence shown here is derived from an EMBL/GenBank/DDBJ whole genome shotgun (WGS) entry which is preliminary data.</text>
</comment>
<protein>
    <recommendedName>
        <fullName evidence="5">Aminomethyltransferase</fullName>
    </recommendedName>
</protein>
<dbReference type="PANTHER" id="PTHR43757">
    <property type="entry name" value="AMINOMETHYLTRANSFERASE"/>
    <property type="match status" value="1"/>
</dbReference>
<feature type="domain" description="Aminomethyltransferase C-terminal" evidence="2">
    <location>
        <begin position="207"/>
        <end position="286"/>
    </location>
</feature>
<reference evidence="3 4" key="1">
    <citation type="submission" date="2023-04" db="EMBL/GenBank/DDBJ databases">
        <title>Marinoamorphus aggregata gen. nov., sp. Nov., isolate from tissue of brittle star Ophioplocus japonicus.</title>
        <authorList>
            <person name="Kawano K."/>
            <person name="Sawayama S."/>
            <person name="Nakagawa S."/>
        </authorList>
    </citation>
    <scope>NUCLEOTIDE SEQUENCE [LARGE SCALE GENOMIC DNA]</scope>
    <source>
        <strain evidence="3 4">NKW23</strain>
    </source>
</reference>
<dbReference type="Proteomes" id="UP001239909">
    <property type="component" value="Unassembled WGS sequence"/>
</dbReference>
<dbReference type="InterPro" id="IPR028896">
    <property type="entry name" value="GcvT/YgfZ/DmdA"/>
</dbReference>
<feature type="domain" description="GCVT N-terminal" evidence="1">
    <location>
        <begin position="5"/>
        <end position="188"/>
    </location>
</feature>
<evidence type="ECO:0008006" key="5">
    <source>
        <dbReference type="Google" id="ProtNLM"/>
    </source>
</evidence>
<dbReference type="Gene3D" id="3.30.1360.120">
    <property type="entry name" value="Probable tRNA modification gtpase trme, domain 1"/>
    <property type="match status" value="1"/>
</dbReference>
<dbReference type="SUPFAM" id="SSF101790">
    <property type="entry name" value="Aminomethyltransferase beta-barrel domain"/>
    <property type="match status" value="1"/>
</dbReference>
<dbReference type="EMBL" id="BSYI01000037">
    <property type="protein sequence ID" value="GMG84509.1"/>
    <property type="molecule type" value="Genomic_DNA"/>
</dbReference>
<accession>A0ABQ6LRX5</accession>
<dbReference type="RefSeq" id="WP_285673550.1">
    <property type="nucleotide sequence ID" value="NZ_BSYI01000037.1"/>
</dbReference>
<proteinExistence type="predicted"/>
<dbReference type="PANTHER" id="PTHR43757:SF2">
    <property type="entry name" value="AMINOMETHYLTRANSFERASE, MITOCHONDRIAL"/>
    <property type="match status" value="1"/>
</dbReference>
<evidence type="ECO:0000259" key="1">
    <source>
        <dbReference type="Pfam" id="PF01571"/>
    </source>
</evidence>
<dbReference type="Pfam" id="PF01571">
    <property type="entry name" value="GCV_T"/>
    <property type="match status" value="1"/>
</dbReference>
<dbReference type="InterPro" id="IPR029043">
    <property type="entry name" value="GcvT/YgfZ_C"/>
</dbReference>
<dbReference type="Pfam" id="PF08669">
    <property type="entry name" value="GCV_T_C"/>
    <property type="match status" value="1"/>
</dbReference>
<organism evidence="3 4">
    <name type="scientific">Paralimibaculum aggregatum</name>
    <dbReference type="NCBI Taxonomy" id="3036245"/>
    <lineage>
        <taxon>Bacteria</taxon>
        <taxon>Pseudomonadati</taxon>
        <taxon>Pseudomonadota</taxon>
        <taxon>Alphaproteobacteria</taxon>
        <taxon>Rhodobacterales</taxon>
        <taxon>Paracoccaceae</taxon>
        <taxon>Paralimibaculum</taxon>
    </lineage>
</organism>
<evidence type="ECO:0000259" key="2">
    <source>
        <dbReference type="Pfam" id="PF08669"/>
    </source>
</evidence>
<dbReference type="PIRSF" id="PIRSF006487">
    <property type="entry name" value="GcvT"/>
    <property type="match status" value="1"/>
</dbReference>
<keyword evidence="4" id="KW-1185">Reference proteome</keyword>
<gene>
    <name evidence="3" type="ORF">LNKW23_37250</name>
</gene>
<dbReference type="SUPFAM" id="SSF103025">
    <property type="entry name" value="Folate-binding domain"/>
    <property type="match status" value="1"/>
</dbReference>
<evidence type="ECO:0000313" key="3">
    <source>
        <dbReference type="EMBL" id="GMG84509.1"/>
    </source>
</evidence>
<dbReference type="InterPro" id="IPR013977">
    <property type="entry name" value="GcvT_C"/>
</dbReference>
<sequence length="298" mass="32372">MLPAALCYFLSDNGNIDAEATIVRISDNRLWYCSAAAAEYHDMDWLTERLPAGADIRMESLTNSHTVLVVAGPPARALMDAVCPRTSFTRTDFPWMAARTCLVRHVEAMVMAVGFSGEQAFEMHVPNIQLHAAYLVLTRAGAAYGLAHLGLYAIEPMRMERGFGHWKLDFITEFNPIEAGVGRFVDMTRDFPGKQGLERQIALGDRRRRVLLELDSASAPAQAGETVFDGEEPVGAITSAAWGCRVGKNLAMACIDPARTHMGTVLNVFLIGAGTTATVVGSCPYDPDHAIARGQSRG</sequence>
<name>A0ABQ6LRX5_9RHOB</name>
<dbReference type="InterPro" id="IPR027266">
    <property type="entry name" value="TrmE/GcvT-like"/>
</dbReference>